<keyword evidence="2" id="KW-0472">Membrane</keyword>
<dbReference type="STRING" id="983506.L8WW35"/>
<feature type="transmembrane region" description="Helical" evidence="2">
    <location>
        <begin position="576"/>
        <end position="597"/>
    </location>
</feature>
<dbReference type="InterPro" id="IPR052979">
    <property type="entry name" value="Adenylate-forming_domain"/>
</dbReference>
<dbReference type="HOGENOM" id="CLU_336549_0_0_1"/>
<dbReference type="AlphaFoldDB" id="L8WW35"/>
<sequence length="847" mass="95220">MHRENLTSETSPAEPHIAAKHVVNTERELIEGHDADHGNRLDPVILAEIFATCFASDFYLSIHPRKHLVWWTMLVIEVRQQSTTLYCLFSLRRNPAFAHANAIVSIVQGTNRSWRRGIMKKPPAMTSSTFLHAKTQVCQLMVLPISWLVLDFLLGVAPEIVDSRINPKPSATTVCHPRLTVPGLMHYDISGTGPETNRRMECIDEKQPDPIDLSVCRFQDASSAPSPTTPFDDPHEQSSVASAALLGHTQVDSHYTFLSRTKYESYLALMSSPTSPTSPISPLTPVSPGSPPPMQELSRTSITITRPLASVPEDKRVANVKRQSWMTHKSRWSVASFSSITSSTPLSWGRPRGLSTTDPEKAAQICQQSIDKAIQDDIAATEPEERNYHRQSPYWLFTMIWAHQIWWIITALCNIPVYLRLAALPSGPERLSLVADASLINLTIVVLVRNELLLAGLYWSFNYVPFRRFYFHRMIHSIGGLHVGCAFATFLWIIFYVVELGKNTPFNTPLNIAMFITALILPLGIAVIITFALRPLRERYHNIWEYTHRFVGWFIVADLVAHLTLKALALPNPRDLFHTALPYLTIACVISIFYVWFTVRRAKVTINANHSVAIVKFQGLPTLDDGTFARISRNGLEWHAFSVATTDFEKREFSLIVGRAGDWTTKLIHDSVAREGPERLYIRGVNPPGFMHMHHAYKKVVTICTGAGIAPALPHIAQKTSDIFLVWIAKVRLSESTCRSGLTNAGPNRITRKHTERMFGTLSHPICRRTRCFCMILVLQGDLTSHHLLSESPNSTKQRAMTRTLFFAPTSAGVLAFAAMVQPETHNRASQYHYDYSCSLSCPPNHT</sequence>
<evidence type="ECO:0008006" key="5">
    <source>
        <dbReference type="Google" id="ProtNLM"/>
    </source>
</evidence>
<accession>L8WW35</accession>
<dbReference type="PANTHER" id="PTHR33927:SF1">
    <property type="entry name" value="TRANSMEMBRANE PROTEIN"/>
    <property type="match status" value="1"/>
</dbReference>
<feature type="region of interest" description="Disordered" evidence="1">
    <location>
        <begin position="270"/>
        <end position="295"/>
    </location>
</feature>
<feature type="compositionally biased region" description="Low complexity" evidence="1">
    <location>
        <begin position="271"/>
        <end position="287"/>
    </location>
</feature>
<protein>
    <recommendedName>
        <fullName evidence="5">FAD-binding FR-type domain-containing protein</fullName>
    </recommendedName>
</protein>
<dbReference type="Proteomes" id="UP000011668">
    <property type="component" value="Unassembled WGS sequence"/>
</dbReference>
<feature type="transmembrane region" description="Helical" evidence="2">
    <location>
        <begin position="394"/>
        <end position="419"/>
    </location>
</feature>
<feature type="transmembrane region" description="Helical" evidence="2">
    <location>
        <begin position="439"/>
        <end position="459"/>
    </location>
</feature>
<feature type="transmembrane region" description="Helical" evidence="2">
    <location>
        <begin position="550"/>
        <end position="570"/>
    </location>
</feature>
<dbReference type="EMBL" id="AFRT01001224">
    <property type="protein sequence ID" value="ELU40998.1"/>
    <property type="molecule type" value="Genomic_DNA"/>
</dbReference>
<dbReference type="PANTHER" id="PTHR33927">
    <property type="entry name" value="TRANSMEMBRANE PROTEIN"/>
    <property type="match status" value="1"/>
</dbReference>
<reference evidence="3 4" key="1">
    <citation type="journal article" date="2013" name="Nat. Commun.">
        <title>The evolution and pathogenic mechanisms of the rice sheath blight pathogen.</title>
        <authorList>
            <person name="Zheng A."/>
            <person name="Lin R."/>
            <person name="Xu L."/>
            <person name="Qin P."/>
            <person name="Tang C."/>
            <person name="Ai P."/>
            <person name="Zhang D."/>
            <person name="Liu Y."/>
            <person name="Sun Z."/>
            <person name="Feng H."/>
            <person name="Wang Y."/>
            <person name="Chen Y."/>
            <person name="Liang X."/>
            <person name="Fu R."/>
            <person name="Li Q."/>
            <person name="Zhang J."/>
            <person name="Yu X."/>
            <person name="Xie Z."/>
            <person name="Ding L."/>
            <person name="Guan P."/>
            <person name="Tang J."/>
            <person name="Liang Y."/>
            <person name="Wang S."/>
            <person name="Deng Q."/>
            <person name="Li S."/>
            <person name="Zhu J."/>
            <person name="Wang L."/>
            <person name="Liu H."/>
            <person name="Li P."/>
        </authorList>
    </citation>
    <scope>NUCLEOTIDE SEQUENCE [LARGE SCALE GENOMIC DNA]</scope>
    <source>
        <strain evidence="4">AG-1 IA</strain>
    </source>
</reference>
<evidence type="ECO:0000256" key="2">
    <source>
        <dbReference type="SAM" id="Phobius"/>
    </source>
</evidence>
<gene>
    <name evidence="3" type="ORF">AG1IA_04966</name>
</gene>
<evidence type="ECO:0000313" key="3">
    <source>
        <dbReference type="EMBL" id="ELU40998.1"/>
    </source>
</evidence>
<keyword evidence="2" id="KW-1133">Transmembrane helix</keyword>
<evidence type="ECO:0000256" key="1">
    <source>
        <dbReference type="SAM" id="MobiDB-lite"/>
    </source>
</evidence>
<comment type="caution">
    <text evidence="3">The sequence shown here is derived from an EMBL/GenBank/DDBJ whole genome shotgun (WGS) entry which is preliminary data.</text>
</comment>
<feature type="transmembrane region" description="Helical" evidence="2">
    <location>
        <begin position="480"/>
        <end position="498"/>
    </location>
</feature>
<keyword evidence="4" id="KW-1185">Reference proteome</keyword>
<evidence type="ECO:0000313" key="4">
    <source>
        <dbReference type="Proteomes" id="UP000011668"/>
    </source>
</evidence>
<proteinExistence type="predicted"/>
<organism evidence="3 4">
    <name type="scientific">Thanatephorus cucumeris (strain AG1-IA)</name>
    <name type="common">Rice sheath blight fungus</name>
    <name type="synonym">Rhizoctonia solani</name>
    <dbReference type="NCBI Taxonomy" id="983506"/>
    <lineage>
        <taxon>Eukaryota</taxon>
        <taxon>Fungi</taxon>
        <taxon>Dikarya</taxon>
        <taxon>Basidiomycota</taxon>
        <taxon>Agaricomycotina</taxon>
        <taxon>Agaricomycetes</taxon>
        <taxon>Cantharellales</taxon>
        <taxon>Ceratobasidiaceae</taxon>
        <taxon>Rhizoctonia</taxon>
        <taxon>Rhizoctonia solani AG-1</taxon>
    </lineage>
</organism>
<keyword evidence="2" id="KW-0812">Transmembrane</keyword>
<dbReference type="OrthoDB" id="3142841at2759"/>
<name>L8WW35_THACA</name>
<feature type="transmembrane region" description="Helical" evidence="2">
    <location>
        <begin position="804"/>
        <end position="821"/>
    </location>
</feature>
<feature type="transmembrane region" description="Helical" evidence="2">
    <location>
        <begin position="510"/>
        <end position="529"/>
    </location>
</feature>